<dbReference type="AlphaFoldDB" id="A0A0P9YYU3"/>
<proteinExistence type="predicted"/>
<dbReference type="SUPFAM" id="SSF53335">
    <property type="entry name" value="S-adenosyl-L-methionine-dependent methyltransferases"/>
    <property type="match status" value="1"/>
</dbReference>
<accession>A0A0P9YYU3</accession>
<evidence type="ECO:0000256" key="1">
    <source>
        <dbReference type="SAM" id="MobiDB-lite"/>
    </source>
</evidence>
<protein>
    <submittedName>
        <fullName evidence="3">UbiE/COQ5 family methyltransferase</fullName>
    </submittedName>
</protein>
<reference evidence="3 4" key="1">
    <citation type="submission" date="2015-09" db="EMBL/GenBank/DDBJ databases">
        <title>Genome announcement of multiple Pseudomonas syringae strains.</title>
        <authorList>
            <person name="Thakur S."/>
            <person name="Wang P.W."/>
            <person name="Gong Y."/>
            <person name="Weir B.S."/>
            <person name="Guttman D.S."/>
        </authorList>
    </citation>
    <scope>NUCLEOTIDE SEQUENCE [LARGE SCALE GENOMIC DNA]</scope>
    <source>
        <strain evidence="3 4">ICMP3882</strain>
    </source>
</reference>
<dbReference type="InterPro" id="IPR013216">
    <property type="entry name" value="Methyltransf_11"/>
</dbReference>
<keyword evidence="3" id="KW-0489">Methyltransferase</keyword>
<dbReference type="PANTHER" id="PTHR42912:SF93">
    <property type="entry name" value="N6-ADENOSINE-METHYLTRANSFERASE TMT1A"/>
    <property type="match status" value="1"/>
</dbReference>
<organism evidence="3 4">
    <name type="scientific">Pseudomonas syringae pv. ribicola</name>
    <dbReference type="NCBI Taxonomy" id="55398"/>
    <lineage>
        <taxon>Bacteria</taxon>
        <taxon>Pseudomonadati</taxon>
        <taxon>Pseudomonadota</taxon>
        <taxon>Gammaproteobacteria</taxon>
        <taxon>Pseudomonadales</taxon>
        <taxon>Pseudomonadaceae</taxon>
        <taxon>Pseudomonas</taxon>
    </lineage>
</organism>
<dbReference type="GO" id="GO:0032259">
    <property type="term" value="P:methylation"/>
    <property type="evidence" value="ECO:0007669"/>
    <property type="project" value="UniProtKB-KW"/>
</dbReference>
<dbReference type="Pfam" id="PF08241">
    <property type="entry name" value="Methyltransf_11"/>
    <property type="match status" value="1"/>
</dbReference>
<dbReference type="Gene3D" id="3.40.50.150">
    <property type="entry name" value="Vaccinia Virus protein VP39"/>
    <property type="match status" value="1"/>
</dbReference>
<evidence type="ECO:0000313" key="3">
    <source>
        <dbReference type="EMBL" id="KPY51507.1"/>
    </source>
</evidence>
<dbReference type="PANTHER" id="PTHR42912">
    <property type="entry name" value="METHYLTRANSFERASE"/>
    <property type="match status" value="1"/>
</dbReference>
<name>A0A0P9YYU3_PSESI</name>
<gene>
    <name evidence="3" type="ORF">ALO47_03899</name>
</gene>
<dbReference type="InterPro" id="IPR029063">
    <property type="entry name" value="SAM-dependent_MTases_sf"/>
</dbReference>
<dbReference type="PATRIC" id="fig|55398.3.peg.4870"/>
<feature type="domain" description="Methyltransferase type 11" evidence="2">
    <location>
        <begin position="98"/>
        <end position="194"/>
    </location>
</feature>
<evidence type="ECO:0000313" key="4">
    <source>
        <dbReference type="Proteomes" id="UP000050554"/>
    </source>
</evidence>
<evidence type="ECO:0000259" key="2">
    <source>
        <dbReference type="Pfam" id="PF08241"/>
    </source>
</evidence>
<comment type="caution">
    <text evidence="3">The sequence shown here is derived from an EMBL/GenBank/DDBJ whole genome shotgun (WGS) entry which is preliminary data.</text>
</comment>
<dbReference type="GO" id="GO:0008757">
    <property type="term" value="F:S-adenosylmethionine-dependent methyltransferase activity"/>
    <property type="evidence" value="ECO:0007669"/>
    <property type="project" value="InterPro"/>
</dbReference>
<dbReference type="Proteomes" id="UP000050554">
    <property type="component" value="Unassembled WGS sequence"/>
</dbReference>
<sequence>MFAARQRYVEDVVVPSTGCFGVSVSRSRVRESTFKSPPIQHPEPSEKPPMTSTAHSQVVQRQFGEQASAYLNSAVHAQGAEFALLQEAVEGRGDARVLDLGCGAGHVSFNVAPSVSEVVAYDLSQQMLDVVAAAAADKGLGNIRTVCGAAERLPFADGEFDFVFSRYSAHHWSDLALALREVRRVLKPGGVAAFIDVMSPGSPLLDTYLQTVEVLRDTSHVRDYSAAEWLHQVSDAGLFTRSHARQRLHLEFTSWVERMRTPQPLRVAIRELQQAMGDEVRQYFEIDAQGSFSTDVLVLWAER</sequence>
<dbReference type="CDD" id="cd02440">
    <property type="entry name" value="AdoMet_MTases"/>
    <property type="match status" value="1"/>
</dbReference>
<dbReference type="EMBL" id="LJRF01000012">
    <property type="protein sequence ID" value="KPY51507.1"/>
    <property type="molecule type" value="Genomic_DNA"/>
</dbReference>
<feature type="region of interest" description="Disordered" evidence="1">
    <location>
        <begin position="31"/>
        <end position="54"/>
    </location>
</feature>
<keyword evidence="3" id="KW-0808">Transferase</keyword>
<dbReference type="InterPro" id="IPR050508">
    <property type="entry name" value="Methyltransf_Superfamily"/>
</dbReference>